<accession>A0ABQ2LB99</accession>
<keyword evidence="7" id="KW-1185">Reference proteome</keyword>
<dbReference type="PROSITE" id="PS00770">
    <property type="entry name" value="AA_TRANSFER_CLASS_4"/>
    <property type="match status" value="1"/>
</dbReference>
<comment type="cofactor">
    <cofactor evidence="1 5">
        <name>pyridoxal 5'-phosphate</name>
        <dbReference type="ChEBI" id="CHEBI:597326"/>
    </cofactor>
</comment>
<dbReference type="SUPFAM" id="SSF56752">
    <property type="entry name" value="D-aminoacid aminotransferase-like PLP-dependent enzymes"/>
    <property type="match status" value="1"/>
</dbReference>
<dbReference type="InterPro" id="IPR050571">
    <property type="entry name" value="Class-IV_PLP-Dep_Aminotrnsfr"/>
</dbReference>
<evidence type="ECO:0000313" key="7">
    <source>
        <dbReference type="Proteomes" id="UP000606653"/>
    </source>
</evidence>
<dbReference type="InterPro" id="IPR043131">
    <property type="entry name" value="BCAT-like_N"/>
</dbReference>
<gene>
    <name evidence="6" type="ORF">GCM10010969_39570</name>
</gene>
<dbReference type="InterPro" id="IPR001544">
    <property type="entry name" value="Aminotrans_IV"/>
</dbReference>
<sequence>MSSYIGLNGVIVEAAAAAVSVMDHGLMYGMGLFETFRTYNGKPFLFERHLERMQRGAAQLGIRWNIDAAALRSEIAALLEANGLSDAYIRLTLTAGEDELGLPSAPLYEQPCRIIYVKSLPETPAAWYNEGRMLQILRTRRNTPEGTERLKSLHYMNGILGRRELAGISGAQGAEGLMLTREGYAAEGIVSNLFFITENKLFTPAVGTGILPGITRAFVLELAAEAGIPTEEGFYLSEELDRADEVFLTGSVQGIVPVRSIRYPDGLEIAVGRNRPGPLTVQLMEKYGHYTKETGNAT</sequence>
<dbReference type="EMBL" id="BMLN01000018">
    <property type="protein sequence ID" value="GGO09278.1"/>
    <property type="molecule type" value="Genomic_DNA"/>
</dbReference>
<reference evidence="7" key="1">
    <citation type="journal article" date="2019" name="Int. J. Syst. Evol. Microbiol.">
        <title>The Global Catalogue of Microorganisms (GCM) 10K type strain sequencing project: providing services to taxonomists for standard genome sequencing and annotation.</title>
        <authorList>
            <consortium name="The Broad Institute Genomics Platform"/>
            <consortium name="The Broad Institute Genome Sequencing Center for Infectious Disease"/>
            <person name="Wu L."/>
            <person name="Ma J."/>
        </authorList>
    </citation>
    <scope>NUCLEOTIDE SEQUENCE [LARGE SCALE GENOMIC DNA]</scope>
    <source>
        <strain evidence="7">CGMCC 1.6964</strain>
    </source>
</reference>
<dbReference type="Gene3D" id="3.20.10.10">
    <property type="entry name" value="D-amino Acid Aminotransferase, subunit A, domain 2"/>
    <property type="match status" value="1"/>
</dbReference>
<comment type="caution">
    <text evidence="6">The sequence shown here is derived from an EMBL/GenBank/DDBJ whole genome shotgun (WGS) entry which is preliminary data.</text>
</comment>
<dbReference type="InterPro" id="IPR018300">
    <property type="entry name" value="Aminotrans_IV_CS"/>
</dbReference>
<name>A0ABQ2LB99_9BACL</name>
<dbReference type="GO" id="GO:0016829">
    <property type="term" value="F:lyase activity"/>
    <property type="evidence" value="ECO:0007669"/>
    <property type="project" value="UniProtKB-KW"/>
</dbReference>
<evidence type="ECO:0000313" key="6">
    <source>
        <dbReference type="EMBL" id="GGO09278.1"/>
    </source>
</evidence>
<evidence type="ECO:0000256" key="1">
    <source>
        <dbReference type="ARBA" id="ARBA00001933"/>
    </source>
</evidence>
<proteinExistence type="inferred from homology"/>
<dbReference type="InterPro" id="IPR036038">
    <property type="entry name" value="Aminotransferase-like"/>
</dbReference>
<dbReference type="Pfam" id="PF01063">
    <property type="entry name" value="Aminotran_4"/>
    <property type="match status" value="1"/>
</dbReference>
<dbReference type="Gene3D" id="3.30.470.10">
    <property type="match status" value="1"/>
</dbReference>
<dbReference type="PANTHER" id="PTHR42743">
    <property type="entry name" value="AMINO-ACID AMINOTRANSFERASE"/>
    <property type="match status" value="1"/>
</dbReference>
<organism evidence="6 7">
    <name type="scientific">Saccharibacillus kuerlensis</name>
    <dbReference type="NCBI Taxonomy" id="459527"/>
    <lineage>
        <taxon>Bacteria</taxon>
        <taxon>Bacillati</taxon>
        <taxon>Bacillota</taxon>
        <taxon>Bacilli</taxon>
        <taxon>Bacillales</taxon>
        <taxon>Paenibacillaceae</taxon>
        <taxon>Saccharibacillus</taxon>
    </lineage>
</organism>
<evidence type="ECO:0000256" key="5">
    <source>
        <dbReference type="RuleBase" id="RU004516"/>
    </source>
</evidence>
<dbReference type="PANTHER" id="PTHR42743:SF11">
    <property type="entry name" value="AMINODEOXYCHORISMATE LYASE"/>
    <property type="match status" value="1"/>
</dbReference>
<dbReference type="InterPro" id="IPR043132">
    <property type="entry name" value="BCAT-like_C"/>
</dbReference>
<dbReference type="CDD" id="cd00449">
    <property type="entry name" value="PLPDE_IV"/>
    <property type="match status" value="1"/>
</dbReference>
<evidence type="ECO:0000256" key="4">
    <source>
        <dbReference type="RuleBase" id="RU004106"/>
    </source>
</evidence>
<dbReference type="RefSeq" id="WP_018978500.1">
    <property type="nucleotide sequence ID" value="NZ_BMLN01000018.1"/>
</dbReference>
<protein>
    <submittedName>
        <fullName evidence="6">4-amino-4-deoxychorismate lyase</fullName>
    </submittedName>
</protein>
<comment type="similarity">
    <text evidence="2 4">Belongs to the class-IV pyridoxal-phosphate-dependent aminotransferase family.</text>
</comment>
<evidence type="ECO:0000256" key="3">
    <source>
        <dbReference type="ARBA" id="ARBA00022898"/>
    </source>
</evidence>
<evidence type="ECO:0000256" key="2">
    <source>
        <dbReference type="ARBA" id="ARBA00009320"/>
    </source>
</evidence>
<keyword evidence="3 5" id="KW-0663">Pyridoxal phosphate</keyword>
<keyword evidence="6" id="KW-0456">Lyase</keyword>
<dbReference type="Proteomes" id="UP000606653">
    <property type="component" value="Unassembled WGS sequence"/>
</dbReference>